<sequence>MQPERYGSRNAFLGTVAMFALLFCFAGYTFIDAAYLTSTCPVPNGMDTCPANGPDWARPLPSLAVLSGLLAGLAACLVGRRVRTPALITGFLLVTAGLVVSRLMSPRM</sequence>
<feature type="transmembrane region" description="Helical" evidence="1">
    <location>
        <begin position="60"/>
        <end position="79"/>
    </location>
</feature>
<evidence type="ECO:0000313" key="3">
    <source>
        <dbReference type="Proteomes" id="UP001597183"/>
    </source>
</evidence>
<organism evidence="2 3">
    <name type="scientific">Actinoplanes sichuanensis</name>
    <dbReference type="NCBI Taxonomy" id="512349"/>
    <lineage>
        <taxon>Bacteria</taxon>
        <taxon>Bacillati</taxon>
        <taxon>Actinomycetota</taxon>
        <taxon>Actinomycetes</taxon>
        <taxon>Micromonosporales</taxon>
        <taxon>Micromonosporaceae</taxon>
        <taxon>Actinoplanes</taxon>
    </lineage>
</organism>
<keyword evidence="1" id="KW-1133">Transmembrane helix</keyword>
<keyword evidence="1" id="KW-0812">Transmembrane</keyword>
<protein>
    <recommendedName>
        <fullName evidence="4">Vitamin K epoxide reductase family protein</fullName>
    </recommendedName>
</protein>
<gene>
    <name evidence="2" type="ORF">ACFQ5G_46525</name>
</gene>
<proteinExistence type="predicted"/>
<evidence type="ECO:0000256" key="1">
    <source>
        <dbReference type="SAM" id="Phobius"/>
    </source>
</evidence>
<evidence type="ECO:0000313" key="2">
    <source>
        <dbReference type="EMBL" id="MFD1372830.1"/>
    </source>
</evidence>
<feature type="transmembrane region" description="Helical" evidence="1">
    <location>
        <begin position="12"/>
        <end position="31"/>
    </location>
</feature>
<reference evidence="3" key="1">
    <citation type="journal article" date="2019" name="Int. J. Syst. Evol. Microbiol.">
        <title>The Global Catalogue of Microorganisms (GCM) 10K type strain sequencing project: providing services to taxonomists for standard genome sequencing and annotation.</title>
        <authorList>
            <consortium name="The Broad Institute Genomics Platform"/>
            <consortium name="The Broad Institute Genome Sequencing Center for Infectious Disease"/>
            <person name="Wu L."/>
            <person name="Ma J."/>
        </authorList>
    </citation>
    <scope>NUCLEOTIDE SEQUENCE [LARGE SCALE GENOMIC DNA]</scope>
    <source>
        <strain evidence="3">CCM 7526</strain>
    </source>
</reference>
<keyword evidence="3" id="KW-1185">Reference proteome</keyword>
<accession>A0ABW4ARF3</accession>
<dbReference type="Proteomes" id="UP001597183">
    <property type="component" value="Unassembled WGS sequence"/>
</dbReference>
<dbReference type="EMBL" id="JBHTMK010000063">
    <property type="protein sequence ID" value="MFD1372830.1"/>
    <property type="molecule type" value="Genomic_DNA"/>
</dbReference>
<evidence type="ECO:0008006" key="4">
    <source>
        <dbReference type="Google" id="ProtNLM"/>
    </source>
</evidence>
<dbReference type="RefSeq" id="WP_317794562.1">
    <property type="nucleotide sequence ID" value="NZ_AP028461.1"/>
</dbReference>
<keyword evidence="1" id="KW-0472">Membrane</keyword>
<name>A0ABW4ARF3_9ACTN</name>
<comment type="caution">
    <text evidence="2">The sequence shown here is derived from an EMBL/GenBank/DDBJ whole genome shotgun (WGS) entry which is preliminary data.</text>
</comment>
<feature type="transmembrane region" description="Helical" evidence="1">
    <location>
        <begin position="86"/>
        <end position="104"/>
    </location>
</feature>